<dbReference type="PANTHER" id="PTHR22993:SF9">
    <property type="entry name" value="FORMAMIDOPYRIMIDINE-DNA GLYCOSYLASE"/>
    <property type="match status" value="1"/>
</dbReference>
<dbReference type="GO" id="GO:0008270">
    <property type="term" value="F:zinc ion binding"/>
    <property type="evidence" value="ECO:0007669"/>
    <property type="project" value="InterPro"/>
</dbReference>
<dbReference type="InterPro" id="IPR010979">
    <property type="entry name" value="Ribosomal_uS13-like_H2TH"/>
</dbReference>
<gene>
    <name evidence="11" type="ORF">COEREDRAFT_72141</name>
</gene>
<dbReference type="OrthoDB" id="444592at2759"/>
<evidence type="ECO:0000256" key="6">
    <source>
        <dbReference type="ARBA" id="ARBA00023204"/>
    </source>
</evidence>
<comment type="catalytic activity">
    <reaction evidence="1">
        <text>Hydrolysis of DNA containing ring-opened 7-methylguanine residues, releasing 2,6-diamino-4-hydroxy-5-(N-methyl)formamidopyrimidine.</text>
        <dbReference type="EC" id="3.2.2.23"/>
    </reaction>
</comment>
<dbReference type="GO" id="GO:0006284">
    <property type="term" value="P:base-excision repair"/>
    <property type="evidence" value="ECO:0007669"/>
    <property type="project" value="InterPro"/>
</dbReference>
<proteinExistence type="inferred from homology"/>
<dbReference type="InterPro" id="IPR035937">
    <property type="entry name" value="FPG_N"/>
</dbReference>
<dbReference type="EMBL" id="KZ303495">
    <property type="protein sequence ID" value="PIA17330.1"/>
    <property type="molecule type" value="Genomic_DNA"/>
</dbReference>
<keyword evidence="8" id="KW-0511">Multifunctional enzyme</keyword>
<comment type="similarity">
    <text evidence="2">Belongs to the FPG family.</text>
</comment>
<organism evidence="11 12">
    <name type="scientific">Coemansia reversa (strain ATCC 12441 / NRRL 1564)</name>
    <dbReference type="NCBI Taxonomy" id="763665"/>
    <lineage>
        <taxon>Eukaryota</taxon>
        <taxon>Fungi</taxon>
        <taxon>Fungi incertae sedis</taxon>
        <taxon>Zoopagomycota</taxon>
        <taxon>Kickxellomycotina</taxon>
        <taxon>Kickxellomycetes</taxon>
        <taxon>Kickxellales</taxon>
        <taxon>Kickxellaceae</taxon>
        <taxon>Coemansia</taxon>
    </lineage>
</organism>
<keyword evidence="3" id="KW-0227">DNA damage</keyword>
<dbReference type="Gene3D" id="1.10.8.50">
    <property type="match status" value="1"/>
</dbReference>
<dbReference type="SUPFAM" id="SSF46946">
    <property type="entry name" value="S13-like H2TH domain"/>
    <property type="match status" value="1"/>
</dbReference>
<dbReference type="GO" id="GO:0005634">
    <property type="term" value="C:nucleus"/>
    <property type="evidence" value="ECO:0007669"/>
    <property type="project" value="TreeGrafter"/>
</dbReference>
<evidence type="ECO:0000256" key="1">
    <source>
        <dbReference type="ARBA" id="ARBA00001668"/>
    </source>
</evidence>
<keyword evidence="5" id="KW-0238">DNA-binding</keyword>
<sequence>MPELPVIERVCRLLRERIVGKKILKVYAANDPSVFSVTPGPIARPSLAKREVEALLRGRTVVECGRRGKKLWLTLSSGISVLISCDLKGILRLKGEPFEYFNDVRVNTGDMEPPNREDQAALDKWPPLFTKLELSFGRNHRMAYVDRHRLGRIRFFKGKPEDHSAIAELGLDPILDPPTPAEFVEMMWLQKRYIKSVLVSQKIFAGVGNWIADEVLFQSRVNPLEYPSYMSQGRLKVVLENLKYVCRTAVEANAESSLYPDDWLFHYRWRMYIEDTFLPNGDQVVFRSINGRITAYVPTLQKFGRRKSY</sequence>
<evidence type="ECO:0000313" key="12">
    <source>
        <dbReference type="Proteomes" id="UP000242474"/>
    </source>
</evidence>
<dbReference type="SMART" id="SM01232">
    <property type="entry name" value="H2TH"/>
    <property type="match status" value="1"/>
</dbReference>
<dbReference type="PROSITE" id="PS51068">
    <property type="entry name" value="FPG_CAT"/>
    <property type="match status" value="1"/>
</dbReference>
<evidence type="ECO:0000256" key="7">
    <source>
        <dbReference type="ARBA" id="ARBA00023239"/>
    </source>
</evidence>
<keyword evidence="12" id="KW-1185">Reference proteome</keyword>
<evidence type="ECO:0000256" key="3">
    <source>
        <dbReference type="ARBA" id="ARBA00022763"/>
    </source>
</evidence>
<dbReference type="GO" id="GO:0003906">
    <property type="term" value="F:DNA-(apurinic or apyrimidinic site) endonuclease activity"/>
    <property type="evidence" value="ECO:0007669"/>
    <property type="project" value="InterPro"/>
</dbReference>
<evidence type="ECO:0000256" key="4">
    <source>
        <dbReference type="ARBA" id="ARBA00022801"/>
    </source>
</evidence>
<keyword evidence="6" id="KW-0234">DNA repair</keyword>
<accession>A0A2G5BE84</accession>
<dbReference type="InterPro" id="IPR012319">
    <property type="entry name" value="FPG_cat"/>
</dbReference>
<reference evidence="11 12" key="1">
    <citation type="journal article" date="2015" name="Genome Biol. Evol.">
        <title>Phylogenomic analyses indicate that early fungi evolved digesting cell walls of algal ancestors of land plants.</title>
        <authorList>
            <person name="Chang Y."/>
            <person name="Wang S."/>
            <person name="Sekimoto S."/>
            <person name="Aerts A.L."/>
            <person name="Choi C."/>
            <person name="Clum A."/>
            <person name="LaButti K.M."/>
            <person name="Lindquist E.A."/>
            <person name="Yee Ngan C."/>
            <person name="Ohm R.A."/>
            <person name="Salamov A.A."/>
            <person name="Grigoriev I.V."/>
            <person name="Spatafora J.W."/>
            <person name="Berbee M.L."/>
        </authorList>
    </citation>
    <scope>NUCLEOTIDE SEQUENCE [LARGE SCALE GENOMIC DNA]</scope>
    <source>
        <strain evidence="11 12">NRRL 1564</strain>
    </source>
</reference>
<dbReference type="AlphaFoldDB" id="A0A2G5BE84"/>
<evidence type="ECO:0000256" key="5">
    <source>
        <dbReference type="ARBA" id="ARBA00023125"/>
    </source>
</evidence>
<dbReference type="Gene3D" id="3.20.190.10">
    <property type="entry name" value="MutM-like, N-terminal"/>
    <property type="match status" value="1"/>
</dbReference>
<evidence type="ECO:0000256" key="9">
    <source>
        <dbReference type="ARBA" id="ARBA00023295"/>
    </source>
</evidence>
<dbReference type="GO" id="GO:0016829">
    <property type="term" value="F:lyase activity"/>
    <property type="evidence" value="ECO:0007669"/>
    <property type="project" value="UniProtKB-KW"/>
</dbReference>
<evidence type="ECO:0000256" key="8">
    <source>
        <dbReference type="ARBA" id="ARBA00023268"/>
    </source>
</evidence>
<dbReference type="GO" id="GO:0003684">
    <property type="term" value="F:damaged DNA binding"/>
    <property type="evidence" value="ECO:0007669"/>
    <property type="project" value="InterPro"/>
</dbReference>
<dbReference type="PANTHER" id="PTHR22993">
    <property type="entry name" value="FORMAMIDOPYRIMIDINE-DNA GLYCOSYLASE"/>
    <property type="match status" value="1"/>
</dbReference>
<dbReference type="Proteomes" id="UP000242474">
    <property type="component" value="Unassembled WGS sequence"/>
</dbReference>
<keyword evidence="9" id="KW-0326">Glycosidase</keyword>
<dbReference type="Pfam" id="PF06831">
    <property type="entry name" value="H2TH"/>
    <property type="match status" value="1"/>
</dbReference>
<protein>
    <recommendedName>
        <fullName evidence="10">Formamidopyrimidine-DNA glycosylase catalytic domain-containing protein</fullName>
    </recommendedName>
</protein>
<dbReference type="SMART" id="SM00898">
    <property type="entry name" value="Fapy_DNA_glyco"/>
    <property type="match status" value="1"/>
</dbReference>
<dbReference type="Pfam" id="PF01149">
    <property type="entry name" value="Fapy_DNA_glyco"/>
    <property type="match status" value="1"/>
</dbReference>
<dbReference type="GO" id="GO:0008534">
    <property type="term" value="F:oxidized purine nucleobase lesion DNA N-glycosylase activity"/>
    <property type="evidence" value="ECO:0007669"/>
    <property type="project" value="UniProtKB-EC"/>
</dbReference>
<keyword evidence="7" id="KW-0456">Lyase</keyword>
<dbReference type="SUPFAM" id="SSF81624">
    <property type="entry name" value="N-terminal domain of MutM-like DNA repair proteins"/>
    <property type="match status" value="1"/>
</dbReference>
<evidence type="ECO:0000259" key="10">
    <source>
        <dbReference type="PROSITE" id="PS51068"/>
    </source>
</evidence>
<dbReference type="InterPro" id="IPR015886">
    <property type="entry name" value="H2TH_FPG"/>
</dbReference>
<dbReference type="STRING" id="763665.A0A2G5BE84"/>
<feature type="domain" description="Formamidopyrimidine-DNA glycosylase catalytic" evidence="10">
    <location>
        <begin position="2"/>
        <end position="151"/>
    </location>
</feature>
<name>A0A2G5BE84_COERN</name>
<evidence type="ECO:0000256" key="2">
    <source>
        <dbReference type="ARBA" id="ARBA00009409"/>
    </source>
</evidence>
<keyword evidence="4" id="KW-0378">Hydrolase</keyword>
<evidence type="ECO:0000313" key="11">
    <source>
        <dbReference type="EMBL" id="PIA17330.1"/>
    </source>
</evidence>